<evidence type="ECO:0000313" key="10">
    <source>
        <dbReference type="Proteomes" id="UP000000702"/>
    </source>
</evidence>
<evidence type="ECO:0000256" key="1">
    <source>
        <dbReference type="ARBA" id="ARBA00004609"/>
    </source>
</evidence>
<keyword evidence="4" id="KW-0472">Membrane</keyword>
<organism evidence="9 10">
    <name type="scientific">Trypanosoma congolense (strain IL3000)</name>
    <dbReference type="NCBI Taxonomy" id="1068625"/>
    <lineage>
        <taxon>Eukaryota</taxon>
        <taxon>Discoba</taxon>
        <taxon>Euglenozoa</taxon>
        <taxon>Kinetoplastea</taxon>
        <taxon>Metakinetoplastina</taxon>
        <taxon>Trypanosomatida</taxon>
        <taxon>Trypanosomatidae</taxon>
        <taxon>Trypanosoma</taxon>
        <taxon>Nannomonas</taxon>
    </lineage>
</organism>
<evidence type="ECO:0000313" key="9">
    <source>
        <dbReference type="EMBL" id="CCD13210.1"/>
    </source>
</evidence>
<name>F9W7N8_TRYCI</name>
<reference evidence="9 10" key="2">
    <citation type="journal article" date="2012" name="Proc. Natl. Acad. Sci. U.S.A.">
        <title>Antigenic diversity is generated by distinct evolutionary mechanisms in African trypanosome species.</title>
        <authorList>
            <person name="Jackson A.P."/>
            <person name="Berry A."/>
            <person name="Aslett M."/>
            <person name="Allison H.C."/>
            <person name="Burton P."/>
            <person name="Vavrova-Anderson J."/>
            <person name="Brown R."/>
            <person name="Browne H."/>
            <person name="Corton N."/>
            <person name="Hauser H."/>
            <person name="Gamble J."/>
            <person name="Gilderthorp R."/>
            <person name="Marcello L."/>
            <person name="McQuillan J."/>
            <person name="Otto T.D."/>
            <person name="Quail M.A."/>
            <person name="Sanders M.J."/>
            <person name="van Tonder A."/>
            <person name="Ginger M.L."/>
            <person name="Field M.C."/>
            <person name="Barry J.D."/>
            <person name="Hertz-Fowler C."/>
            <person name="Berriman M."/>
        </authorList>
    </citation>
    <scope>NUCLEOTIDE SEQUENCE [LARGE SCALE GENOMIC DNA]</scope>
    <source>
        <strain evidence="9 10">IL3000</strain>
    </source>
</reference>
<feature type="domain" description="Trypanosome variant surface glycoprotein A-type N-terminal" evidence="8">
    <location>
        <begin position="113"/>
        <end position="320"/>
    </location>
</feature>
<gene>
    <name evidence="9" type="ORF">TCIL3000_0_39800</name>
</gene>
<evidence type="ECO:0000256" key="5">
    <source>
        <dbReference type="ARBA" id="ARBA00023180"/>
    </source>
</evidence>
<comment type="caution">
    <text evidence="9">The sequence shown here is derived from an EMBL/GenBank/DDBJ whole genome shotgun (WGS) entry which is preliminary data.</text>
</comment>
<dbReference type="AlphaFoldDB" id="F9W7N8"/>
<evidence type="ECO:0000256" key="7">
    <source>
        <dbReference type="SAM" id="SignalP"/>
    </source>
</evidence>
<keyword evidence="9" id="KW-0675">Receptor</keyword>
<dbReference type="InterPro" id="IPR001812">
    <property type="entry name" value="Trypano_VSG_A_N_dom"/>
</dbReference>
<keyword evidence="10" id="KW-1185">Reference proteome</keyword>
<comment type="subcellular location">
    <subcellularLocation>
        <location evidence="1">Cell membrane</location>
        <topology evidence="1">Lipid-anchor</topology>
        <topology evidence="1">GPI-anchor</topology>
    </subcellularLocation>
</comment>
<feature type="chain" id="PRO_5003394744" evidence="7">
    <location>
        <begin position="37"/>
        <end position="398"/>
    </location>
</feature>
<dbReference type="GO" id="GO:0042783">
    <property type="term" value="P:symbiont-mediated evasion of host immune response"/>
    <property type="evidence" value="ECO:0007669"/>
    <property type="project" value="InterPro"/>
</dbReference>
<keyword evidence="7" id="KW-0732">Signal</keyword>
<feature type="signal peptide" evidence="7">
    <location>
        <begin position="1"/>
        <end position="36"/>
    </location>
</feature>
<sequence length="398" mass="43606">MEMRGGCGMMMSMDECSVWWIIVGLFFSWTAEPCVSSNYPRAIPTEAGESICSLSRKLKEVSPWTVWQLAELTKTRNVYASKLLDWQLHFHGSPACELNESILEDIQAALKKVNEEICKLPAKAIRAGALAAKSAGRLDEFITVFANAKMRKVFDTSNYCLGSGGDPAKRRDLIDCFPFGGKVETGETNLAKIPERIADLSEPNLTAITNNVTHSAMDSYFNQKYSGDGGANCNLIKGVGSGVLASALHDKIWWGGGILTIGKGFDGELSKVKSSKDATNDSSGNNAFWASSPHTIPHLKKTLAAFQAFKDAAARITQKFAEIENIEKQIERCLSNETMEEGPTQTCFKNAVKLNAELQAANALLARYHKEKGPLPSESALILHQSVMHFLYPIAFLQ</sequence>
<evidence type="ECO:0000256" key="6">
    <source>
        <dbReference type="ARBA" id="ARBA00023288"/>
    </source>
</evidence>
<dbReference type="Proteomes" id="UP000000702">
    <property type="component" value="Unassembled WGS sequence"/>
</dbReference>
<evidence type="ECO:0000256" key="4">
    <source>
        <dbReference type="ARBA" id="ARBA00023136"/>
    </source>
</evidence>
<keyword evidence="3" id="KW-0336">GPI-anchor</keyword>
<evidence type="ECO:0000256" key="2">
    <source>
        <dbReference type="ARBA" id="ARBA00022475"/>
    </source>
</evidence>
<keyword evidence="2" id="KW-1003">Cell membrane</keyword>
<keyword evidence="6" id="KW-0449">Lipoprotein</keyword>
<proteinExistence type="predicted"/>
<evidence type="ECO:0000259" key="8">
    <source>
        <dbReference type="Pfam" id="PF00913"/>
    </source>
</evidence>
<dbReference type="Gene3D" id="3.90.150.10">
    <property type="entry name" value="Variant Surface Glycoprotein, subunit A domain 1"/>
    <property type="match status" value="1"/>
</dbReference>
<accession>F9W7N8</accession>
<dbReference type="GO" id="GO:0005886">
    <property type="term" value="C:plasma membrane"/>
    <property type="evidence" value="ECO:0007669"/>
    <property type="project" value="UniProtKB-SubCell"/>
</dbReference>
<dbReference type="Pfam" id="PF00913">
    <property type="entry name" value="Trypan_glycop"/>
    <property type="match status" value="1"/>
</dbReference>
<dbReference type="GO" id="GO:0098552">
    <property type="term" value="C:side of membrane"/>
    <property type="evidence" value="ECO:0007669"/>
    <property type="project" value="UniProtKB-KW"/>
</dbReference>
<keyword evidence="5" id="KW-0325">Glycoprotein</keyword>
<dbReference type="EMBL" id="CAEQ01001059">
    <property type="protein sequence ID" value="CCD13210.1"/>
    <property type="molecule type" value="Genomic_DNA"/>
</dbReference>
<dbReference type="VEuPathDB" id="TriTrypDB:TcIL3000_0_39800"/>
<evidence type="ECO:0000256" key="3">
    <source>
        <dbReference type="ARBA" id="ARBA00022622"/>
    </source>
</evidence>
<reference evidence="10" key="1">
    <citation type="submission" date="2011-07" db="EMBL/GenBank/DDBJ databases">
        <title>Divergent evolution of antigenic variation in African trypanosomes.</title>
        <authorList>
            <person name="Jackson A.P."/>
            <person name="Berry A."/>
            <person name="Allison H.C."/>
            <person name="Burton P."/>
            <person name="Anderson J."/>
            <person name="Aslett M."/>
            <person name="Brown R."/>
            <person name="Corton N."/>
            <person name="Harris D."/>
            <person name="Hauser H."/>
            <person name="Gamble J."/>
            <person name="Gilderthorp R."/>
            <person name="McQuillan J."/>
            <person name="Quail M.A."/>
            <person name="Sanders M."/>
            <person name="Van Tonder A."/>
            <person name="Ginger M.L."/>
            <person name="Donelson J.E."/>
            <person name="Field M.C."/>
            <person name="Barry J.D."/>
            <person name="Berriman M."/>
            <person name="Hertz-Fowler C."/>
        </authorList>
    </citation>
    <scope>NUCLEOTIDE SEQUENCE [LARGE SCALE GENOMIC DNA]</scope>
    <source>
        <strain evidence="10">IL3000</strain>
    </source>
</reference>
<protein>
    <submittedName>
        <fullName evidence="9">Transferrin receptor-like, ESAG6-like</fullName>
    </submittedName>
</protein>
<dbReference type="SUPFAM" id="SSF58087">
    <property type="entry name" value="Variant surface glycoprotein (N-terminal domain)"/>
    <property type="match status" value="1"/>
</dbReference>